<dbReference type="PANTHER" id="PTHR42991:SF1">
    <property type="entry name" value="ALDEHYDE DEHYDROGENASE"/>
    <property type="match status" value="1"/>
</dbReference>
<dbReference type="Pfam" id="PF00171">
    <property type="entry name" value="Aldedh"/>
    <property type="match status" value="1"/>
</dbReference>
<sequence>MLRAGSIINGKEVIGKDSSVHNVKNPYTGEAIGTIEYASKEDVEAAVTAAHQVFHSVMKTMPAYRRAEILRKASDLLEARTEAYAIMLAKEAGKPIRDGRAEVGRAVQLLRFASDEAKTMHGELVPMDAAIGGEQRLGMVRRYPIGVVAAITPFNFPLNLVLHKLAPAIAAGNTVVLKPSEKTPFSAVMLAKLFEEAGLPSGALNVIQGAGAELVPTLVTNPLVQKVTFTGSSQVGLSIKQMAGLKKVTLELGSNSPNLIFEDGDLDKAARSLVKGAFAFAGQVCISAQRIYVQRAVYPSFLERYIPMVEQLVSGDPLQEVTDLGPMITEEAALRAEQWIREAESQGATVLTGGKRKGTMLQPTVLTGVTHDMKVMCQEVFAPIVSVLPFDTEEEGIRLANDSDYGLQAGVFTRNISRALRIADQLDTGGVWINEISTYRQDNQPYGGVKLSGTGKEGIRYALEEMTEMKFIGIHYAE</sequence>
<accession>A0ABW3UTK2</accession>
<dbReference type="SUPFAM" id="SSF53720">
    <property type="entry name" value="ALDH-like"/>
    <property type="match status" value="1"/>
</dbReference>
<organism evidence="4 5">
    <name type="scientific">Paenibacillus vulneris</name>
    <dbReference type="NCBI Taxonomy" id="1133364"/>
    <lineage>
        <taxon>Bacteria</taxon>
        <taxon>Bacillati</taxon>
        <taxon>Bacillota</taxon>
        <taxon>Bacilli</taxon>
        <taxon>Bacillales</taxon>
        <taxon>Paenibacillaceae</taxon>
        <taxon>Paenibacillus</taxon>
    </lineage>
</organism>
<keyword evidence="2" id="KW-0560">Oxidoreductase</keyword>
<dbReference type="Proteomes" id="UP001597180">
    <property type="component" value="Unassembled WGS sequence"/>
</dbReference>
<feature type="domain" description="Aldehyde dehydrogenase" evidence="3">
    <location>
        <begin position="19"/>
        <end position="472"/>
    </location>
</feature>
<comment type="similarity">
    <text evidence="1">Belongs to the aldehyde dehydrogenase family.</text>
</comment>
<dbReference type="Gene3D" id="3.40.309.10">
    <property type="entry name" value="Aldehyde Dehydrogenase, Chain A, domain 2"/>
    <property type="match status" value="1"/>
</dbReference>
<dbReference type="EMBL" id="JBHTLU010000043">
    <property type="protein sequence ID" value="MFD1224247.1"/>
    <property type="molecule type" value="Genomic_DNA"/>
</dbReference>
<evidence type="ECO:0000259" key="3">
    <source>
        <dbReference type="Pfam" id="PF00171"/>
    </source>
</evidence>
<dbReference type="InterPro" id="IPR016161">
    <property type="entry name" value="Ald_DH/histidinol_DH"/>
</dbReference>
<protein>
    <submittedName>
        <fullName evidence="4">Aldehyde dehydrogenase family protein</fullName>
    </submittedName>
</protein>
<keyword evidence="5" id="KW-1185">Reference proteome</keyword>
<name>A0ABW3UTK2_9BACL</name>
<comment type="caution">
    <text evidence="4">The sequence shown here is derived from an EMBL/GenBank/DDBJ whole genome shotgun (WGS) entry which is preliminary data.</text>
</comment>
<dbReference type="Gene3D" id="3.40.605.10">
    <property type="entry name" value="Aldehyde Dehydrogenase, Chain A, domain 1"/>
    <property type="match status" value="1"/>
</dbReference>
<evidence type="ECO:0000313" key="4">
    <source>
        <dbReference type="EMBL" id="MFD1224247.1"/>
    </source>
</evidence>
<dbReference type="InterPro" id="IPR015590">
    <property type="entry name" value="Aldehyde_DH_dom"/>
</dbReference>
<dbReference type="CDD" id="cd07149">
    <property type="entry name" value="ALDH_y4uC"/>
    <property type="match status" value="1"/>
</dbReference>
<dbReference type="RefSeq" id="WP_345590706.1">
    <property type="nucleotide sequence ID" value="NZ_BAABJG010000023.1"/>
</dbReference>
<dbReference type="InterPro" id="IPR016162">
    <property type="entry name" value="Ald_DH_N"/>
</dbReference>
<dbReference type="PANTHER" id="PTHR42991">
    <property type="entry name" value="ALDEHYDE DEHYDROGENASE"/>
    <property type="match status" value="1"/>
</dbReference>
<dbReference type="InterPro" id="IPR051020">
    <property type="entry name" value="ALDH-related_metabolic_enz"/>
</dbReference>
<evidence type="ECO:0000256" key="2">
    <source>
        <dbReference type="ARBA" id="ARBA00023002"/>
    </source>
</evidence>
<evidence type="ECO:0000313" key="5">
    <source>
        <dbReference type="Proteomes" id="UP001597180"/>
    </source>
</evidence>
<evidence type="ECO:0000256" key="1">
    <source>
        <dbReference type="ARBA" id="ARBA00009986"/>
    </source>
</evidence>
<dbReference type="InterPro" id="IPR016163">
    <property type="entry name" value="Ald_DH_C"/>
</dbReference>
<gene>
    <name evidence="4" type="ORF">ACFQ4B_29495</name>
</gene>
<proteinExistence type="inferred from homology"/>
<reference evidence="5" key="1">
    <citation type="journal article" date="2019" name="Int. J. Syst. Evol. Microbiol.">
        <title>The Global Catalogue of Microorganisms (GCM) 10K type strain sequencing project: providing services to taxonomists for standard genome sequencing and annotation.</title>
        <authorList>
            <consortium name="The Broad Institute Genomics Platform"/>
            <consortium name="The Broad Institute Genome Sequencing Center for Infectious Disease"/>
            <person name="Wu L."/>
            <person name="Ma J."/>
        </authorList>
    </citation>
    <scope>NUCLEOTIDE SEQUENCE [LARGE SCALE GENOMIC DNA]</scope>
    <source>
        <strain evidence="5">CCUG 53270</strain>
    </source>
</reference>